<dbReference type="AlphaFoldDB" id="A0A9D4F8Z3"/>
<evidence type="ECO:0000313" key="2">
    <source>
        <dbReference type="EMBL" id="KAH3792206.1"/>
    </source>
</evidence>
<keyword evidence="1" id="KW-0732">Signal</keyword>
<comment type="caution">
    <text evidence="2">The sequence shown here is derived from an EMBL/GenBank/DDBJ whole genome shotgun (WGS) entry which is preliminary data.</text>
</comment>
<evidence type="ECO:0000313" key="3">
    <source>
        <dbReference type="Proteomes" id="UP000828390"/>
    </source>
</evidence>
<evidence type="ECO:0000256" key="1">
    <source>
        <dbReference type="SAM" id="SignalP"/>
    </source>
</evidence>
<feature type="chain" id="PRO_5038887686" evidence="1">
    <location>
        <begin position="22"/>
        <end position="52"/>
    </location>
</feature>
<keyword evidence="3" id="KW-1185">Reference proteome</keyword>
<reference evidence="2" key="1">
    <citation type="journal article" date="2019" name="bioRxiv">
        <title>The Genome of the Zebra Mussel, Dreissena polymorpha: A Resource for Invasive Species Research.</title>
        <authorList>
            <person name="McCartney M.A."/>
            <person name="Auch B."/>
            <person name="Kono T."/>
            <person name="Mallez S."/>
            <person name="Zhang Y."/>
            <person name="Obille A."/>
            <person name="Becker A."/>
            <person name="Abrahante J.E."/>
            <person name="Garbe J."/>
            <person name="Badalamenti J.P."/>
            <person name="Herman A."/>
            <person name="Mangelson H."/>
            <person name="Liachko I."/>
            <person name="Sullivan S."/>
            <person name="Sone E.D."/>
            <person name="Koren S."/>
            <person name="Silverstein K.A.T."/>
            <person name="Beckman K.B."/>
            <person name="Gohl D.M."/>
        </authorList>
    </citation>
    <scope>NUCLEOTIDE SEQUENCE</scope>
    <source>
        <strain evidence="2">Duluth1</strain>
        <tissue evidence="2">Whole animal</tissue>
    </source>
</reference>
<proteinExistence type="predicted"/>
<dbReference type="EMBL" id="JAIWYP010000007">
    <property type="protein sequence ID" value="KAH3792206.1"/>
    <property type="molecule type" value="Genomic_DNA"/>
</dbReference>
<feature type="signal peptide" evidence="1">
    <location>
        <begin position="1"/>
        <end position="21"/>
    </location>
</feature>
<gene>
    <name evidence="2" type="ORF">DPMN_145697</name>
</gene>
<protein>
    <submittedName>
        <fullName evidence="2">Uncharacterized protein</fullName>
    </submittedName>
</protein>
<dbReference type="Proteomes" id="UP000828390">
    <property type="component" value="Unassembled WGS sequence"/>
</dbReference>
<name>A0A9D4F8Z3_DREPO</name>
<sequence>MKLVGLIILAAICLLTAEVAANYGYNYPQRSSGSGSGLWSRKCSRLCFVLIE</sequence>
<accession>A0A9D4F8Z3</accession>
<reference evidence="2" key="2">
    <citation type="submission" date="2020-11" db="EMBL/GenBank/DDBJ databases">
        <authorList>
            <person name="McCartney M.A."/>
            <person name="Auch B."/>
            <person name="Kono T."/>
            <person name="Mallez S."/>
            <person name="Becker A."/>
            <person name="Gohl D.M."/>
            <person name="Silverstein K.A.T."/>
            <person name="Koren S."/>
            <person name="Bechman K.B."/>
            <person name="Herman A."/>
            <person name="Abrahante J.E."/>
            <person name="Garbe J."/>
        </authorList>
    </citation>
    <scope>NUCLEOTIDE SEQUENCE</scope>
    <source>
        <strain evidence="2">Duluth1</strain>
        <tissue evidence="2">Whole animal</tissue>
    </source>
</reference>
<organism evidence="2 3">
    <name type="scientific">Dreissena polymorpha</name>
    <name type="common">Zebra mussel</name>
    <name type="synonym">Mytilus polymorpha</name>
    <dbReference type="NCBI Taxonomy" id="45954"/>
    <lineage>
        <taxon>Eukaryota</taxon>
        <taxon>Metazoa</taxon>
        <taxon>Spiralia</taxon>
        <taxon>Lophotrochozoa</taxon>
        <taxon>Mollusca</taxon>
        <taxon>Bivalvia</taxon>
        <taxon>Autobranchia</taxon>
        <taxon>Heteroconchia</taxon>
        <taxon>Euheterodonta</taxon>
        <taxon>Imparidentia</taxon>
        <taxon>Neoheterodontei</taxon>
        <taxon>Myida</taxon>
        <taxon>Dreissenoidea</taxon>
        <taxon>Dreissenidae</taxon>
        <taxon>Dreissena</taxon>
    </lineage>
</organism>